<evidence type="ECO:0000313" key="3">
    <source>
        <dbReference type="Proteomes" id="UP000253594"/>
    </source>
</evidence>
<organism evidence="2 3">
    <name type="scientific">Pseudomonas aeruginosa</name>
    <dbReference type="NCBI Taxonomy" id="287"/>
    <lineage>
        <taxon>Bacteria</taxon>
        <taxon>Pseudomonadati</taxon>
        <taxon>Pseudomonadota</taxon>
        <taxon>Gammaproteobacteria</taxon>
        <taxon>Pseudomonadales</taxon>
        <taxon>Pseudomonadaceae</taxon>
        <taxon>Pseudomonas</taxon>
    </lineage>
</organism>
<keyword evidence="2" id="KW-0547">Nucleotide-binding</keyword>
<dbReference type="SUPFAM" id="SSF55874">
    <property type="entry name" value="ATPase domain of HSP90 chaperone/DNA topoisomerase II/histidine kinase"/>
    <property type="match status" value="1"/>
</dbReference>
<dbReference type="EMBL" id="QORE01000712">
    <property type="protein sequence ID" value="RCI73111.1"/>
    <property type="molecule type" value="Genomic_DNA"/>
</dbReference>
<feature type="domain" description="Histidine kinase/HSP90-like ATPase" evidence="1">
    <location>
        <begin position="2"/>
        <end position="93"/>
    </location>
</feature>
<name>A0A367M7F8_PSEAI</name>
<dbReference type="InterPro" id="IPR003594">
    <property type="entry name" value="HATPase_dom"/>
</dbReference>
<evidence type="ECO:0000313" key="2">
    <source>
        <dbReference type="EMBL" id="RCI73111.1"/>
    </source>
</evidence>
<protein>
    <submittedName>
        <fullName evidence="2">ATP-binding protein</fullName>
    </submittedName>
</protein>
<dbReference type="GO" id="GO:0005524">
    <property type="term" value="F:ATP binding"/>
    <property type="evidence" value="ECO:0007669"/>
    <property type="project" value="UniProtKB-KW"/>
</dbReference>
<keyword evidence="2" id="KW-0067">ATP-binding</keyword>
<comment type="caution">
    <text evidence="2">The sequence shown here is derived from an EMBL/GenBank/DDBJ whole genome shotgun (WGS) entry which is preliminary data.</text>
</comment>
<feature type="non-terminal residue" evidence="2">
    <location>
        <position position="1"/>
    </location>
</feature>
<sequence>SLPQTRARIIIGNLLRNALQYSDEGVVEIVVRDRSLLISNPIGAAQGTEESMAFGYGLGLDLVQRLCQKSGWRLHYSSDEQRFRCELLFPATPD</sequence>
<dbReference type="SMART" id="SM00387">
    <property type="entry name" value="HATPase_c"/>
    <property type="match status" value="1"/>
</dbReference>
<dbReference type="AlphaFoldDB" id="A0A367M7F8"/>
<proteinExistence type="predicted"/>
<dbReference type="Pfam" id="PF02518">
    <property type="entry name" value="HATPase_c"/>
    <property type="match status" value="1"/>
</dbReference>
<evidence type="ECO:0000259" key="1">
    <source>
        <dbReference type="SMART" id="SM00387"/>
    </source>
</evidence>
<gene>
    <name evidence="2" type="ORF">DT376_20085</name>
</gene>
<dbReference type="Gene3D" id="3.30.565.10">
    <property type="entry name" value="Histidine kinase-like ATPase, C-terminal domain"/>
    <property type="match status" value="1"/>
</dbReference>
<reference evidence="2 3" key="1">
    <citation type="submission" date="2018-07" db="EMBL/GenBank/DDBJ databases">
        <title>Mechanisms of high-level aminoglycoside resistance among Gram-negative pathogens in Brazil.</title>
        <authorList>
            <person name="Ballaben A.S."/>
            <person name="Darini A.L.C."/>
            <person name="Doi Y."/>
        </authorList>
    </citation>
    <scope>NUCLEOTIDE SEQUENCE [LARGE SCALE GENOMIC DNA]</scope>
    <source>
        <strain evidence="2 3">B2-305</strain>
    </source>
</reference>
<accession>A0A367M7F8</accession>
<dbReference type="InterPro" id="IPR036890">
    <property type="entry name" value="HATPase_C_sf"/>
</dbReference>
<dbReference type="Proteomes" id="UP000253594">
    <property type="component" value="Unassembled WGS sequence"/>
</dbReference>